<evidence type="ECO:0000256" key="2">
    <source>
        <dbReference type="ARBA" id="ARBA00006191"/>
    </source>
</evidence>
<dbReference type="GO" id="GO:0002143">
    <property type="term" value="P:tRNA wobble position uridine thiolation"/>
    <property type="evidence" value="ECO:0007669"/>
    <property type="project" value="TreeGrafter"/>
</dbReference>
<reference evidence="5 6" key="1">
    <citation type="submission" date="2023-03" db="EMBL/GenBank/DDBJ databases">
        <title>Mating type loci evolution in Malassezia.</title>
        <authorList>
            <person name="Coelho M.A."/>
        </authorList>
    </citation>
    <scope>NUCLEOTIDE SEQUENCE [LARGE SCALE GENOMIC DNA]</scope>
    <source>
        <strain evidence="5 6">CBS 13387</strain>
    </source>
</reference>
<dbReference type="PANTHER" id="PTHR11933:SF5">
    <property type="entry name" value="MITOCHONDRIAL TRNA-SPECIFIC 2-THIOURIDYLASE 1"/>
    <property type="match status" value="1"/>
</dbReference>
<dbReference type="EC" id="2.8.1.14" evidence="3"/>
<dbReference type="GO" id="GO:0005739">
    <property type="term" value="C:mitochondrion"/>
    <property type="evidence" value="ECO:0007669"/>
    <property type="project" value="TreeGrafter"/>
</dbReference>
<keyword evidence="6" id="KW-1185">Reference proteome</keyword>
<dbReference type="InterPro" id="IPR014729">
    <property type="entry name" value="Rossmann-like_a/b/a_fold"/>
</dbReference>
<dbReference type="GO" id="GO:0016740">
    <property type="term" value="F:transferase activity"/>
    <property type="evidence" value="ECO:0007669"/>
    <property type="project" value="UniProtKB-KW"/>
</dbReference>
<keyword evidence="5" id="KW-0808">Transferase</keyword>
<dbReference type="Pfam" id="PF03054">
    <property type="entry name" value="tRNA_Me_trans"/>
    <property type="match status" value="1"/>
</dbReference>
<evidence type="ECO:0000313" key="6">
    <source>
        <dbReference type="Proteomes" id="UP001217582"/>
    </source>
</evidence>
<sequence length="221" mass="24491">MLGRQALRAWAPPRRGDRIAVAMSGGVDSSVVAALLAQRDYDVRGVYMRNWSTADEMGSMQGGSGGVMGCAWQKEWHDVQAVARQLGMHVDMIDLSRDYWIHVFEPALEQWTDGSTPNPDVACNRSIKFGALLDAIQAPWLATGHYARIGTRYEGPTPFPVVQRAIDATKDQSFFLSSVPSSRLARSLFPLGELRKTDVRRIARAFQLPTSDKDESMGLCF</sequence>
<proteinExistence type="inferred from homology"/>
<comment type="similarity">
    <text evidence="2">Belongs to the MnmA/TRMU family.</text>
</comment>
<dbReference type="SUPFAM" id="SSF52402">
    <property type="entry name" value="Adenine nucleotide alpha hydrolases-like"/>
    <property type="match status" value="1"/>
</dbReference>
<dbReference type="CDD" id="cd01998">
    <property type="entry name" value="MnmA_TRMU-like"/>
    <property type="match status" value="1"/>
</dbReference>
<dbReference type="PANTHER" id="PTHR11933">
    <property type="entry name" value="TRNA 5-METHYLAMINOMETHYL-2-THIOURIDYLATE -METHYLTRANSFERASE"/>
    <property type="match status" value="1"/>
</dbReference>
<name>A0AAJ5Z864_9BASI</name>
<comment type="function">
    <text evidence="1">Catalyzes the 2-thiolation of uridine at the wobble position (U34) of mitochondrial tRNA(Lys), tRNA(Glu) and tRNA(Gln). Required for the formation of 5-taurinomethyl-2-thiouridine (tm5s2U) of mitochondrial tRNA(Lys), tRNA(Glu), and tRNA(Gln) at the wobble position. ATP is required to activate the C2 atom of the wobble base.</text>
</comment>
<dbReference type="Gene3D" id="3.40.50.620">
    <property type="entry name" value="HUPs"/>
    <property type="match status" value="1"/>
</dbReference>
<evidence type="ECO:0000256" key="4">
    <source>
        <dbReference type="ARBA" id="ARBA00049564"/>
    </source>
</evidence>
<dbReference type="EMBL" id="CP119924">
    <property type="protein sequence ID" value="WFD17734.1"/>
    <property type="molecule type" value="Genomic_DNA"/>
</dbReference>
<protein>
    <recommendedName>
        <fullName evidence="3">tRNA-5-taurinomethyluridine 2-sulfurtransferase</fullName>
        <ecNumber evidence="3">2.8.1.14</ecNumber>
    </recommendedName>
</protein>
<evidence type="ECO:0000256" key="3">
    <source>
        <dbReference type="ARBA" id="ARBA00011953"/>
    </source>
</evidence>
<dbReference type="AlphaFoldDB" id="A0AAJ5Z864"/>
<dbReference type="Proteomes" id="UP001217582">
    <property type="component" value="Chromosome 9"/>
</dbReference>
<accession>A0AAJ5Z864</accession>
<comment type="catalytic activity">
    <reaction evidence="4">
        <text>5-taurinomethyluridine(34) in tRNA + S-sulfanyl-L-cysteinyl-[protein] + AH2 + ATP = 5-taurinomethyl-2-thiouridine(34) in tRNA + L-cysteinyl-[protein] + A + AMP + diphosphate + H(+)</text>
        <dbReference type="Rhea" id="RHEA:47040"/>
        <dbReference type="Rhea" id="RHEA-COMP:10131"/>
        <dbReference type="Rhea" id="RHEA-COMP:11726"/>
        <dbReference type="Rhea" id="RHEA-COMP:11732"/>
        <dbReference type="Rhea" id="RHEA-COMP:11733"/>
        <dbReference type="ChEBI" id="CHEBI:13193"/>
        <dbReference type="ChEBI" id="CHEBI:15378"/>
        <dbReference type="ChEBI" id="CHEBI:17499"/>
        <dbReference type="ChEBI" id="CHEBI:29950"/>
        <dbReference type="ChEBI" id="CHEBI:30616"/>
        <dbReference type="ChEBI" id="CHEBI:33019"/>
        <dbReference type="ChEBI" id="CHEBI:61963"/>
        <dbReference type="ChEBI" id="CHEBI:87171"/>
        <dbReference type="ChEBI" id="CHEBI:87172"/>
        <dbReference type="ChEBI" id="CHEBI:456215"/>
        <dbReference type="EC" id="2.8.1.14"/>
    </reaction>
</comment>
<evidence type="ECO:0000256" key="1">
    <source>
        <dbReference type="ARBA" id="ARBA00003986"/>
    </source>
</evidence>
<evidence type="ECO:0000313" key="5">
    <source>
        <dbReference type="EMBL" id="WFD17734.1"/>
    </source>
</evidence>
<dbReference type="InterPro" id="IPR004506">
    <property type="entry name" value="MnmA-like"/>
</dbReference>
<gene>
    <name evidence="5" type="ORF">MARU1_003797</name>
</gene>
<organism evidence="5 6">
    <name type="scientific">Malassezia arunalokei</name>
    <dbReference type="NCBI Taxonomy" id="1514897"/>
    <lineage>
        <taxon>Eukaryota</taxon>
        <taxon>Fungi</taxon>
        <taxon>Dikarya</taxon>
        <taxon>Basidiomycota</taxon>
        <taxon>Ustilaginomycotina</taxon>
        <taxon>Malasseziomycetes</taxon>
        <taxon>Malasseziales</taxon>
        <taxon>Malasseziaceae</taxon>
        <taxon>Malassezia</taxon>
    </lineage>
</organism>